<organism evidence="4 5">
    <name type="scientific">Rhynocoris fuscipes</name>
    <dbReference type="NCBI Taxonomy" id="488301"/>
    <lineage>
        <taxon>Eukaryota</taxon>
        <taxon>Metazoa</taxon>
        <taxon>Ecdysozoa</taxon>
        <taxon>Arthropoda</taxon>
        <taxon>Hexapoda</taxon>
        <taxon>Insecta</taxon>
        <taxon>Pterygota</taxon>
        <taxon>Neoptera</taxon>
        <taxon>Paraneoptera</taxon>
        <taxon>Hemiptera</taxon>
        <taxon>Heteroptera</taxon>
        <taxon>Panheteroptera</taxon>
        <taxon>Cimicomorpha</taxon>
        <taxon>Reduviidae</taxon>
        <taxon>Harpactorinae</taxon>
        <taxon>Harpactorini</taxon>
        <taxon>Rhynocoris</taxon>
    </lineage>
</organism>
<protein>
    <recommendedName>
        <fullName evidence="6">Mitochondrial ribosomal protein S18C</fullName>
    </recommendedName>
</protein>
<proteinExistence type="inferred from homology"/>
<comment type="caution">
    <text evidence="4">The sequence shown here is derived from an EMBL/GenBank/DDBJ whole genome shotgun (WGS) entry which is preliminary data.</text>
</comment>
<keyword evidence="3" id="KW-0687">Ribonucleoprotein</keyword>
<sequence length="139" mass="16229">MALEVTGKLLTNTWYCILRRSFTSTAFKNEKYTNTSNNDMPIEMENPFVKEKAQCILCKLNIKPDYKNTKLLSQFVSPFTGRIYGRYITGLCKRKQEAVVKEIIKAQNAGFMPYYNKDPIYLEDPKLFSPDRPVRPHDF</sequence>
<dbReference type="SUPFAM" id="SSF46911">
    <property type="entry name" value="Ribosomal protein S18"/>
    <property type="match status" value="1"/>
</dbReference>
<dbReference type="InterPro" id="IPR001648">
    <property type="entry name" value="Ribosomal_bS18"/>
</dbReference>
<evidence type="ECO:0000313" key="5">
    <source>
        <dbReference type="Proteomes" id="UP001461498"/>
    </source>
</evidence>
<keyword evidence="2" id="KW-0689">Ribosomal protein</keyword>
<gene>
    <name evidence="4" type="ORF">O3M35_012591</name>
</gene>
<reference evidence="4 5" key="1">
    <citation type="submission" date="2022-12" db="EMBL/GenBank/DDBJ databases">
        <title>Chromosome-level genome assembly of true bugs.</title>
        <authorList>
            <person name="Ma L."/>
            <person name="Li H."/>
        </authorList>
    </citation>
    <scope>NUCLEOTIDE SEQUENCE [LARGE SCALE GENOMIC DNA]</scope>
    <source>
        <strain evidence="4">Lab_2022b</strain>
    </source>
</reference>
<evidence type="ECO:0000256" key="2">
    <source>
        <dbReference type="ARBA" id="ARBA00022980"/>
    </source>
</evidence>
<evidence type="ECO:0000256" key="1">
    <source>
        <dbReference type="ARBA" id="ARBA00005589"/>
    </source>
</evidence>
<dbReference type="InterPro" id="IPR036870">
    <property type="entry name" value="Ribosomal_bS18_sf"/>
</dbReference>
<dbReference type="PANTHER" id="PTHR13479">
    <property type="entry name" value="30S RIBOSOMAL PROTEIN S18"/>
    <property type="match status" value="1"/>
</dbReference>
<name>A0AAW1CSY0_9HEMI</name>
<keyword evidence="5" id="KW-1185">Reference proteome</keyword>
<dbReference type="EMBL" id="JAPXFL010000009">
    <property type="protein sequence ID" value="KAK9501973.1"/>
    <property type="molecule type" value="Genomic_DNA"/>
</dbReference>
<evidence type="ECO:0008006" key="6">
    <source>
        <dbReference type="Google" id="ProtNLM"/>
    </source>
</evidence>
<dbReference type="Pfam" id="PF01084">
    <property type="entry name" value="Ribosomal_S18"/>
    <property type="match status" value="1"/>
</dbReference>
<evidence type="ECO:0000313" key="4">
    <source>
        <dbReference type="EMBL" id="KAK9501973.1"/>
    </source>
</evidence>
<dbReference type="GO" id="GO:0070181">
    <property type="term" value="F:small ribosomal subunit rRNA binding"/>
    <property type="evidence" value="ECO:0007669"/>
    <property type="project" value="TreeGrafter"/>
</dbReference>
<dbReference type="GO" id="GO:0005763">
    <property type="term" value="C:mitochondrial small ribosomal subunit"/>
    <property type="evidence" value="ECO:0007669"/>
    <property type="project" value="TreeGrafter"/>
</dbReference>
<dbReference type="GO" id="GO:0003735">
    <property type="term" value="F:structural constituent of ribosome"/>
    <property type="evidence" value="ECO:0007669"/>
    <property type="project" value="InterPro"/>
</dbReference>
<accession>A0AAW1CSY0</accession>
<dbReference type="GO" id="GO:0032543">
    <property type="term" value="P:mitochondrial translation"/>
    <property type="evidence" value="ECO:0007669"/>
    <property type="project" value="TreeGrafter"/>
</dbReference>
<dbReference type="Proteomes" id="UP001461498">
    <property type="component" value="Unassembled WGS sequence"/>
</dbReference>
<dbReference type="AlphaFoldDB" id="A0AAW1CSY0"/>
<evidence type="ECO:0000256" key="3">
    <source>
        <dbReference type="ARBA" id="ARBA00023274"/>
    </source>
</evidence>
<dbReference type="PANTHER" id="PTHR13479:SF40">
    <property type="entry name" value="SMALL RIBOSOMAL SUBUNIT PROTEIN BS18M"/>
    <property type="match status" value="1"/>
</dbReference>
<comment type="similarity">
    <text evidence="1">Belongs to the bacterial ribosomal protein bS18 family.</text>
</comment>
<dbReference type="Gene3D" id="4.10.640.10">
    <property type="entry name" value="Ribosomal protein S18"/>
    <property type="match status" value="1"/>
</dbReference>